<keyword evidence="2" id="KW-1185">Reference proteome</keyword>
<dbReference type="Proteomes" id="UP001187192">
    <property type="component" value="Unassembled WGS sequence"/>
</dbReference>
<name>A0AA88AU98_FICCA</name>
<comment type="caution">
    <text evidence="1">The sequence shown here is derived from an EMBL/GenBank/DDBJ whole genome shotgun (WGS) entry which is preliminary data.</text>
</comment>
<dbReference type="AlphaFoldDB" id="A0AA88AU98"/>
<dbReference type="EMBL" id="BTGU01000027">
    <property type="protein sequence ID" value="GMN48171.1"/>
    <property type="molecule type" value="Genomic_DNA"/>
</dbReference>
<organism evidence="1 2">
    <name type="scientific">Ficus carica</name>
    <name type="common">Common fig</name>
    <dbReference type="NCBI Taxonomy" id="3494"/>
    <lineage>
        <taxon>Eukaryota</taxon>
        <taxon>Viridiplantae</taxon>
        <taxon>Streptophyta</taxon>
        <taxon>Embryophyta</taxon>
        <taxon>Tracheophyta</taxon>
        <taxon>Spermatophyta</taxon>
        <taxon>Magnoliopsida</taxon>
        <taxon>eudicotyledons</taxon>
        <taxon>Gunneridae</taxon>
        <taxon>Pentapetalae</taxon>
        <taxon>rosids</taxon>
        <taxon>fabids</taxon>
        <taxon>Rosales</taxon>
        <taxon>Moraceae</taxon>
        <taxon>Ficeae</taxon>
        <taxon>Ficus</taxon>
    </lineage>
</organism>
<sequence>MTLSYKAFQEGVKNKKLLWVIAYDDLCALEGDSPKARRSEGVHQGAELFNWRNVATRWEEEAQEGRGRSDENNH</sequence>
<accession>A0AA88AU98</accession>
<evidence type="ECO:0000313" key="2">
    <source>
        <dbReference type="Proteomes" id="UP001187192"/>
    </source>
</evidence>
<evidence type="ECO:0000313" key="1">
    <source>
        <dbReference type="EMBL" id="GMN48171.1"/>
    </source>
</evidence>
<proteinExistence type="predicted"/>
<protein>
    <submittedName>
        <fullName evidence="1">Uncharacterized protein</fullName>
    </submittedName>
</protein>
<reference evidence="1" key="1">
    <citation type="submission" date="2023-07" db="EMBL/GenBank/DDBJ databases">
        <title>draft genome sequence of fig (Ficus carica).</title>
        <authorList>
            <person name="Takahashi T."/>
            <person name="Nishimura K."/>
        </authorList>
    </citation>
    <scope>NUCLEOTIDE SEQUENCE</scope>
</reference>
<gene>
    <name evidence="1" type="ORF">TIFTF001_017353</name>
</gene>